<name>M4Z3P9_9BRAD</name>
<accession>M4Z3P9</accession>
<organism evidence="1 2">
    <name type="scientific">Bradyrhizobium oligotrophicum S58</name>
    <dbReference type="NCBI Taxonomy" id="1245469"/>
    <lineage>
        <taxon>Bacteria</taxon>
        <taxon>Pseudomonadati</taxon>
        <taxon>Pseudomonadota</taxon>
        <taxon>Alphaproteobacteria</taxon>
        <taxon>Hyphomicrobiales</taxon>
        <taxon>Nitrobacteraceae</taxon>
        <taxon>Bradyrhizobium</taxon>
    </lineage>
</organism>
<dbReference type="KEGG" id="aol:S58_16960"/>
<evidence type="ECO:0000313" key="2">
    <source>
        <dbReference type="Proteomes" id="UP000011841"/>
    </source>
</evidence>
<evidence type="ECO:0000313" key="1">
    <source>
        <dbReference type="EMBL" id="BAM87704.1"/>
    </source>
</evidence>
<dbReference type="GeneID" id="301821100"/>
<protein>
    <submittedName>
        <fullName evidence="1">Uncharacterized protein</fullName>
    </submittedName>
</protein>
<dbReference type="OrthoDB" id="8242843at2"/>
<gene>
    <name evidence="1" type="ORF">S58_16960</name>
</gene>
<proteinExistence type="predicted"/>
<dbReference type="HOGENOM" id="CLU_3077463_0_0_5"/>
<dbReference type="RefSeq" id="WP_015664833.1">
    <property type="nucleotide sequence ID" value="NC_020453.1"/>
</dbReference>
<sequence length="52" mass="5576">MALRYAVSKGCPLIDKRGEVLVEDVSATGLACIRPKGKSACLWVSKLLIVTD</sequence>
<keyword evidence="2" id="KW-1185">Reference proteome</keyword>
<dbReference type="AlphaFoldDB" id="M4Z3P9"/>
<reference evidence="1 2" key="1">
    <citation type="journal article" date="2013" name="Appl. Environ. Microbiol.">
        <title>Genome analysis suggests that the soil oligotrophic bacterium Agromonas oligotrophica (Bradyrhizobium oligotrophicum) is a nitrogen-fixing symbiont of Aeschynomene indica.</title>
        <authorList>
            <person name="Okubo T."/>
            <person name="Fukushima S."/>
            <person name="Itakura M."/>
            <person name="Oshima K."/>
            <person name="Longtonglang A."/>
            <person name="Teaumroong N."/>
            <person name="Mitsui H."/>
            <person name="Hattori M."/>
            <person name="Hattori R."/>
            <person name="Hattori T."/>
            <person name="Minamisawa K."/>
        </authorList>
    </citation>
    <scope>NUCLEOTIDE SEQUENCE [LARGE SCALE GENOMIC DNA]</scope>
    <source>
        <strain evidence="1 2">S58</strain>
    </source>
</reference>
<dbReference type="PATRIC" id="fig|1245469.3.peg.1727"/>
<dbReference type="Proteomes" id="UP000011841">
    <property type="component" value="Chromosome"/>
</dbReference>
<dbReference type="EMBL" id="AP012603">
    <property type="protein sequence ID" value="BAM87704.1"/>
    <property type="molecule type" value="Genomic_DNA"/>
</dbReference>